<reference evidence="1 2" key="1">
    <citation type="submission" date="2013-07" db="EMBL/GenBank/DDBJ databases">
        <title>Draft genome sequence of Pseudoalteromonas luteoviolacea 2ta16.</title>
        <authorList>
            <person name="Allen E.E."/>
            <person name="Azam F."/>
            <person name="Podell S."/>
        </authorList>
    </citation>
    <scope>NUCLEOTIDE SEQUENCE [LARGE SCALE GENOMIC DNA]</scope>
    <source>
        <strain evidence="1 2">2ta16</strain>
    </source>
</reference>
<dbReference type="EMBL" id="AUSV01000086">
    <property type="protein sequence ID" value="ESP92058.1"/>
    <property type="molecule type" value="Genomic_DNA"/>
</dbReference>
<dbReference type="Proteomes" id="UP000017820">
    <property type="component" value="Unassembled WGS sequence"/>
</dbReference>
<evidence type="ECO:0000313" key="1">
    <source>
        <dbReference type="EMBL" id="ESP92058.1"/>
    </source>
</evidence>
<protein>
    <submittedName>
        <fullName evidence="1">Uncharacterized protein</fullName>
    </submittedName>
</protein>
<proteinExistence type="predicted"/>
<evidence type="ECO:0000313" key="2">
    <source>
        <dbReference type="Proteomes" id="UP000017820"/>
    </source>
</evidence>
<sequence>MLKVVLQISSARPKTWQTHLPVTYADLLSLDFVERRYGVGNLPKRMRALW</sequence>
<gene>
    <name evidence="1" type="ORF">PL2TA16_04894</name>
</gene>
<comment type="caution">
    <text evidence="1">The sequence shown here is derived from an EMBL/GenBank/DDBJ whole genome shotgun (WGS) entry which is preliminary data.</text>
</comment>
<name>V4HQK5_PSEL2</name>
<dbReference type="AlphaFoldDB" id="V4HQK5"/>
<dbReference type="PATRIC" id="fig|1353533.3.peg.3483"/>
<organism evidence="1 2">
    <name type="scientific">Pseudoalteromonas luteoviolacea (strain 2ta16)</name>
    <dbReference type="NCBI Taxonomy" id="1353533"/>
    <lineage>
        <taxon>Bacteria</taxon>
        <taxon>Pseudomonadati</taxon>
        <taxon>Pseudomonadota</taxon>
        <taxon>Gammaproteobacteria</taxon>
        <taxon>Alteromonadales</taxon>
        <taxon>Pseudoalteromonadaceae</taxon>
        <taxon>Pseudoalteromonas</taxon>
    </lineage>
</organism>
<accession>V4HQK5</accession>